<dbReference type="Proteomes" id="UP001228376">
    <property type="component" value="Unassembled WGS sequence"/>
</dbReference>
<dbReference type="SUPFAM" id="SSF51735">
    <property type="entry name" value="NAD(P)-binding Rossmann-fold domains"/>
    <property type="match status" value="1"/>
</dbReference>
<dbReference type="NCBIfam" id="NF006168">
    <property type="entry name" value="PRK08309.1"/>
    <property type="match status" value="1"/>
</dbReference>
<dbReference type="EMBL" id="JAROCA020000003">
    <property type="protein sequence ID" value="MDY0406959.1"/>
    <property type="molecule type" value="Genomic_DNA"/>
</dbReference>
<dbReference type="RefSeq" id="WP_306067642.1">
    <property type="nucleotide sequence ID" value="NZ_JAROCA020000003.1"/>
</dbReference>
<sequence>MSRNALVIGGTGMLKDVTIWLHKQGYTVSVIGRNAKRMADIMEQTDSPESILPICVDYRNEKQFRQAMVKLANTENPIDLVVSWIHSDAPVAFATMTKYLSRAAKEDWRLFHIRGSAAHLSTETVFVPENCLYREVILGFIIENDTSRWLTHQEISSGVIQAIKGDRKKSIVGCVEPWDMRP</sequence>
<gene>
    <name evidence="1" type="ORF">P5G51_017870</name>
</gene>
<proteinExistence type="predicted"/>
<organism evidence="1 2">
    <name type="scientific">Tigheibacillus jepli</name>
    <dbReference type="NCBI Taxonomy" id="3035914"/>
    <lineage>
        <taxon>Bacteria</taxon>
        <taxon>Bacillati</taxon>
        <taxon>Bacillota</taxon>
        <taxon>Bacilli</taxon>
        <taxon>Bacillales</taxon>
        <taxon>Bacillaceae</taxon>
        <taxon>Tigheibacillus</taxon>
    </lineage>
</organism>
<evidence type="ECO:0000313" key="1">
    <source>
        <dbReference type="EMBL" id="MDY0406959.1"/>
    </source>
</evidence>
<protein>
    <submittedName>
        <fullName evidence="1">Short-chain dehydrogenase</fullName>
    </submittedName>
</protein>
<reference evidence="1 2" key="1">
    <citation type="submission" date="2023-10" db="EMBL/GenBank/DDBJ databases">
        <title>179-bfca-hs.</title>
        <authorList>
            <person name="Miliotis G."/>
            <person name="Sengupta P."/>
            <person name="Hameed A."/>
            <person name="Chuvochina M."/>
            <person name="Mcdonagh F."/>
            <person name="Simpson A.C."/>
            <person name="Singh N.K."/>
            <person name="Rekha P.D."/>
            <person name="Raman K."/>
            <person name="Hugenholtz P."/>
            <person name="Venkateswaran K."/>
        </authorList>
    </citation>
    <scope>NUCLEOTIDE SEQUENCE [LARGE SCALE GENOMIC DNA]</scope>
    <source>
        <strain evidence="1 2">179-BFC-A-HS</strain>
    </source>
</reference>
<evidence type="ECO:0000313" key="2">
    <source>
        <dbReference type="Proteomes" id="UP001228376"/>
    </source>
</evidence>
<name>A0ABU5CKV8_9BACI</name>
<comment type="caution">
    <text evidence="1">The sequence shown here is derived from an EMBL/GenBank/DDBJ whole genome shotgun (WGS) entry which is preliminary data.</text>
</comment>
<dbReference type="InterPro" id="IPR036291">
    <property type="entry name" value="NAD(P)-bd_dom_sf"/>
</dbReference>
<accession>A0ABU5CKV8</accession>
<dbReference type="Gene3D" id="3.40.50.720">
    <property type="entry name" value="NAD(P)-binding Rossmann-like Domain"/>
    <property type="match status" value="1"/>
</dbReference>
<keyword evidence="2" id="KW-1185">Reference proteome</keyword>